<keyword evidence="3 4" id="KW-0238">DNA-binding</keyword>
<dbReference type="Gene3D" id="2.20.28.10">
    <property type="match status" value="1"/>
</dbReference>
<dbReference type="InterPro" id="IPR031327">
    <property type="entry name" value="MCM"/>
</dbReference>
<evidence type="ECO:0000313" key="7">
    <source>
        <dbReference type="EMBL" id="KAL3798815.1"/>
    </source>
</evidence>
<dbReference type="Pfam" id="PF17855">
    <property type="entry name" value="MCM_lid"/>
    <property type="match status" value="1"/>
</dbReference>
<dbReference type="GO" id="GO:0016787">
    <property type="term" value="F:hydrolase activity"/>
    <property type="evidence" value="ECO:0007669"/>
    <property type="project" value="UniProtKB-KW"/>
</dbReference>
<proteinExistence type="inferred from homology"/>
<evidence type="ECO:0000256" key="1">
    <source>
        <dbReference type="ARBA" id="ARBA00022741"/>
    </source>
</evidence>
<feature type="compositionally biased region" description="Low complexity" evidence="5">
    <location>
        <begin position="54"/>
        <end position="63"/>
    </location>
</feature>
<accession>A0ABD3QEF8</accession>
<feature type="compositionally biased region" description="Basic and acidic residues" evidence="5">
    <location>
        <begin position="567"/>
        <end position="582"/>
    </location>
</feature>
<dbReference type="SUPFAM" id="SSF50249">
    <property type="entry name" value="Nucleic acid-binding proteins"/>
    <property type="match status" value="1"/>
</dbReference>
<dbReference type="EMBL" id="JABMIG020000043">
    <property type="protein sequence ID" value="KAL3798815.1"/>
    <property type="molecule type" value="Genomic_DNA"/>
</dbReference>
<dbReference type="GO" id="GO:0003677">
    <property type="term" value="F:DNA binding"/>
    <property type="evidence" value="ECO:0007669"/>
    <property type="project" value="UniProtKB-KW"/>
</dbReference>
<dbReference type="PROSITE" id="PS50051">
    <property type="entry name" value="MCM_2"/>
    <property type="match status" value="1"/>
</dbReference>
<evidence type="ECO:0000256" key="5">
    <source>
        <dbReference type="SAM" id="MobiDB-lite"/>
    </source>
</evidence>
<feature type="domain" description="MCM C-terminal AAA(+) ATPase" evidence="6">
    <location>
        <begin position="487"/>
        <end position="767"/>
    </location>
</feature>
<dbReference type="InterPro" id="IPR041562">
    <property type="entry name" value="MCM_lid"/>
</dbReference>
<dbReference type="Proteomes" id="UP001516023">
    <property type="component" value="Unassembled WGS sequence"/>
</dbReference>
<evidence type="ECO:0000313" key="8">
    <source>
        <dbReference type="Proteomes" id="UP001516023"/>
    </source>
</evidence>
<protein>
    <recommendedName>
        <fullName evidence="6">MCM C-terminal AAA(+) ATPase domain-containing protein</fullName>
    </recommendedName>
</protein>
<dbReference type="PRINTS" id="PR01657">
    <property type="entry name" value="MCMFAMILY"/>
</dbReference>
<dbReference type="GO" id="GO:0005524">
    <property type="term" value="F:ATP binding"/>
    <property type="evidence" value="ECO:0007669"/>
    <property type="project" value="UniProtKB-KW"/>
</dbReference>
<evidence type="ECO:0000256" key="2">
    <source>
        <dbReference type="ARBA" id="ARBA00022840"/>
    </source>
</evidence>
<comment type="caution">
    <text evidence="7">The sequence shown here is derived from an EMBL/GenBank/DDBJ whole genome shotgun (WGS) entry which is preliminary data.</text>
</comment>
<name>A0ABD3QEF8_9STRA</name>
<feature type="non-terminal residue" evidence="7">
    <location>
        <position position="1"/>
    </location>
</feature>
<dbReference type="InterPro" id="IPR033762">
    <property type="entry name" value="MCM_OB"/>
</dbReference>
<dbReference type="Pfam" id="PF17207">
    <property type="entry name" value="MCM_OB"/>
    <property type="match status" value="1"/>
</dbReference>
<reference evidence="7 8" key="1">
    <citation type="journal article" date="2020" name="G3 (Bethesda)">
        <title>Improved Reference Genome for Cyclotella cryptica CCMP332, a Model for Cell Wall Morphogenesis, Salinity Adaptation, and Lipid Production in Diatoms (Bacillariophyta).</title>
        <authorList>
            <person name="Roberts W.R."/>
            <person name="Downey K.M."/>
            <person name="Ruck E.C."/>
            <person name="Traller J.C."/>
            <person name="Alverson A.J."/>
        </authorList>
    </citation>
    <scope>NUCLEOTIDE SEQUENCE [LARGE SCALE GENOMIC DNA]</scope>
    <source>
        <strain evidence="7 8">CCMP332</strain>
    </source>
</reference>
<evidence type="ECO:0000259" key="6">
    <source>
        <dbReference type="PROSITE" id="PS50051"/>
    </source>
</evidence>
<dbReference type="Gene3D" id="3.40.50.300">
    <property type="entry name" value="P-loop containing nucleotide triphosphate hydrolases"/>
    <property type="match status" value="1"/>
</dbReference>
<dbReference type="InterPro" id="IPR012340">
    <property type="entry name" value="NA-bd_OB-fold"/>
</dbReference>
<dbReference type="InterPro" id="IPR027417">
    <property type="entry name" value="P-loop_NTPase"/>
</dbReference>
<organism evidence="7 8">
    <name type="scientific">Cyclotella cryptica</name>
    <dbReference type="NCBI Taxonomy" id="29204"/>
    <lineage>
        <taxon>Eukaryota</taxon>
        <taxon>Sar</taxon>
        <taxon>Stramenopiles</taxon>
        <taxon>Ochrophyta</taxon>
        <taxon>Bacillariophyta</taxon>
        <taxon>Coscinodiscophyceae</taxon>
        <taxon>Thalassiosirophycidae</taxon>
        <taxon>Stephanodiscales</taxon>
        <taxon>Stephanodiscaceae</taxon>
        <taxon>Cyclotella</taxon>
    </lineage>
</organism>
<feature type="region of interest" description="Disordered" evidence="5">
    <location>
        <begin position="987"/>
        <end position="1018"/>
    </location>
</feature>
<dbReference type="SMART" id="SM00382">
    <property type="entry name" value="AAA"/>
    <property type="match status" value="1"/>
</dbReference>
<sequence>VDKSTSEQWTKATIHGFSLRRRLDLPESIRPSHPIVETMNDAPLSVVDDHDNNNRGASSSGRRLLSSSYKCMHPYDVGDRYVTFLLENEATFEKLTNCMTSDHFKLIQRQKGIEADNTIETPLLNGNANDDNGDTADGEGGKKKPKVKTDDSIEIDAFQLIMLDPVLGNLTLRYPDTLLPLLEDATVQARQVLRRRMEVTMHDRLTRSRREAEQYNDEDDNVVVEADEFLLALQHTAKDYDPRPLRARLVHLPPHGQCCKPSLSSISASDVGTVVQICGTCVRIGPVRMMESVRRYRCLSKGCGHTFEVQADFGTTNNALPAPIICPAECDDSACGGTSFAIVEGGGHHCDYQEIKVQESAGALTRVGSVPRSILVKLTDDLVDKCNPGDEVVVVGSLHAEWQSGTAGFVANLEIMVGMSMRAHSVRVVNLDDELGGGATSTIADWKALSGSGSAFASSSGNLRERFRREFDVFWSQEEAKRRPIATRDYIVRAVCPGLYGMHAVKLGLLLALIGGAAVSNENAPVNLSEIGEHESETNHASTDGIETKTMEYGPVAFKIGGDDDVDHPKDNLKRKGIDSHATKNSRHRSNDKSGRAVRSRRRIQSHILLIGDPGTGKSQFLRFAAALSPRSVLTTGTGSSTAGLTCAAVKDSGNEFSLEAGALALADRGVCCIDEFGCMSKEDRTSIHEAMEQQTISVAKAGIVCKLNARATVVAVMNPTGGIYDQSQSIESNSRLGSALLSRFDLIFVMLDQADCNRDDKIAHFLLQQSIIPGSGYDCPIEIEKNLNDGETSGHWSMEKLRAYIAIVRDKFHPTLTREASQLLENHYALCRQSKTEKSLPITVRFLESLIRLAQAHARLMYRDTVLLEDAVAVILLMEFTATAYQNQRDSPDFPSDDFLFKNPVGSEFRPFSVADAEFEGEKQKLLARYRDAGSSSNPAQDRGGNDHQTPVQNVFDHFDQRRKQGTASTDYFSGLNEHKQPLTHQNASDAVRQGGHDQSLSHNHQYRHASQPDQYGRQMFTQTPSRDMRNIRETIATMDANEYTPENANQDLYIQGMNSYRIKKRTAD</sequence>
<dbReference type="Pfam" id="PF00493">
    <property type="entry name" value="MCM"/>
    <property type="match status" value="1"/>
</dbReference>
<evidence type="ECO:0000256" key="3">
    <source>
        <dbReference type="ARBA" id="ARBA00023125"/>
    </source>
</evidence>
<feature type="region of interest" description="Disordered" evidence="5">
    <location>
        <begin position="559"/>
        <end position="600"/>
    </location>
</feature>
<feature type="compositionally biased region" description="Basic and acidic residues" evidence="5">
    <location>
        <begin position="139"/>
        <end position="148"/>
    </location>
</feature>
<comment type="similarity">
    <text evidence="4">Belongs to the MCM family.</text>
</comment>
<dbReference type="InterPro" id="IPR001208">
    <property type="entry name" value="MCM_dom"/>
</dbReference>
<dbReference type="PANTHER" id="PTHR11630">
    <property type="entry name" value="DNA REPLICATION LICENSING FACTOR MCM FAMILY MEMBER"/>
    <property type="match status" value="1"/>
</dbReference>
<feature type="region of interest" description="Disordered" evidence="5">
    <location>
        <begin position="121"/>
        <end position="148"/>
    </location>
</feature>
<dbReference type="GO" id="GO:0005634">
    <property type="term" value="C:nucleus"/>
    <property type="evidence" value="ECO:0007669"/>
    <property type="project" value="UniProtKB-SubCell"/>
</dbReference>
<feature type="region of interest" description="Disordered" evidence="5">
    <location>
        <begin position="40"/>
        <end position="63"/>
    </location>
</feature>
<keyword evidence="1 4" id="KW-0547">Nucleotide-binding</keyword>
<keyword evidence="2 4" id="KW-0067">ATP-binding</keyword>
<gene>
    <name evidence="7" type="ORF">HJC23_004603</name>
</gene>
<keyword evidence="8" id="KW-1185">Reference proteome</keyword>
<dbReference type="Gene3D" id="2.40.50.140">
    <property type="entry name" value="Nucleic acid-binding proteins"/>
    <property type="match status" value="1"/>
</dbReference>
<dbReference type="GO" id="GO:0006281">
    <property type="term" value="P:DNA repair"/>
    <property type="evidence" value="ECO:0007669"/>
    <property type="project" value="UniProtKB-KW"/>
</dbReference>
<dbReference type="SMART" id="SM00350">
    <property type="entry name" value="MCM"/>
    <property type="match status" value="1"/>
</dbReference>
<dbReference type="SUPFAM" id="SSF52540">
    <property type="entry name" value="P-loop containing nucleoside triphosphate hydrolases"/>
    <property type="match status" value="1"/>
</dbReference>
<evidence type="ECO:0000256" key="4">
    <source>
        <dbReference type="RuleBase" id="RU004070"/>
    </source>
</evidence>
<dbReference type="AlphaFoldDB" id="A0ABD3QEF8"/>
<dbReference type="InterPro" id="IPR003593">
    <property type="entry name" value="AAA+_ATPase"/>
</dbReference>
<feature type="region of interest" description="Disordered" evidence="5">
    <location>
        <begin position="932"/>
        <end position="953"/>
    </location>
</feature>
<dbReference type="GO" id="GO:0003678">
    <property type="term" value="F:DNA helicase activity"/>
    <property type="evidence" value="ECO:0007669"/>
    <property type="project" value="UniProtKB-EC"/>
</dbReference>
<dbReference type="PANTHER" id="PTHR11630:SF48">
    <property type="entry name" value="DNA HELICASE MCM9"/>
    <property type="match status" value="1"/>
</dbReference>